<proteinExistence type="inferred from homology"/>
<evidence type="ECO:0000256" key="2">
    <source>
        <dbReference type="ARBA" id="ARBA00010566"/>
    </source>
</evidence>
<dbReference type="Pfam" id="PF00285">
    <property type="entry name" value="Citrate_synt"/>
    <property type="match status" value="1"/>
</dbReference>
<dbReference type="UniPathway" id="UPA00223">
    <property type="reaction ID" value="UER00717"/>
</dbReference>
<evidence type="ECO:0000256" key="3">
    <source>
        <dbReference type="ARBA" id="ARBA00012972"/>
    </source>
</evidence>
<dbReference type="EMBL" id="UWPJ01000027">
    <property type="protein sequence ID" value="VCU71591.1"/>
    <property type="molecule type" value="Genomic_DNA"/>
</dbReference>
<dbReference type="InterPro" id="IPR016142">
    <property type="entry name" value="Citrate_synth-like_lrg_a-sub"/>
</dbReference>
<dbReference type="SUPFAM" id="SSF48256">
    <property type="entry name" value="Citrate synthase"/>
    <property type="match status" value="1"/>
</dbReference>
<dbReference type="Gene3D" id="1.10.580.10">
    <property type="entry name" value="Citrate Synthase, domain 1"/>
    <property type="match status" value="1"/>
</dbReference>
<keyword evidence="4 6" id="KW-0808">Transferase</keyword>
<name>A0A3P4B6N8_9BURK</name>
<evidence type="ECO:0000259" key="5">
    <source>
        <dbReference type="Pfam" id="PF12728"/>
    </source>
</evidence>
<keyword evidence="6" id="KW-0012">Acyltransferase</keyword>
<sequence length="421" mass="43963">MAVSEPTPRSEYLTAREAARLLGVKIPSLYSYVSRGLIRSVTQPGTRARLYFREDVERAATRMGGRAGIPETVESAVRWGQPVLTTSITDLSDAGPRYRGRPAIALAQSGRSFESVAELLWTGVDVPDLLAWEVAPPPPGVLDSLEQSARHSEALNGARLMSLATSVLAMSMSGKPDFERGTTAADAARLISLYACAAGLLGPRKRVLRPEGALSIAQMLARGLLAGTAADAGAPAINAALVVCADHELSPATFAARVAASAGADLGACLQAAIVTHSGIRFGSGCDRAEDLLRGVRSPQDMQNLISSYVSTGRQVPGFNPVSYPKGDPRARYLIELASSLAAGGKGAALPDLPRAAAGAAELHPRIDVGLVGLSMALGLPRGAASAIWMIGRSAGWAAHAIEQRLAGFTMRPRAKYLSPV</sequence>
<protein>
    <recommendedName>
        <fullName evidence="3">citrate synthase (unknown stereospecificity)</fullName>
        <ecNumber evidence="3">2.3.3.16</ecNumber>
    </recommendedName>
</protein>
<comment type="pathway">
    <text evidence="1">Carbohydrate metabolism; tricarboxylic acid cycle; isocitrate from oxaloacetate: step 1/2.</text>
</comment>
<dbReference type="InterPro" id="IPR016143">
    <property type="entry name" value="Citrate_synth-like_sm_a-sub"/>
</dbReference>
<organism evidence="6 7">
    <name type="scientific">Pigmentiphaga humi</name>
    <dbReference type="NCBI Taxonomy" id="2478468"/>
    <lineage>
        <taxon>Bacteria</taxon>
        <taxon>Pseudomonadati</taxon>
        <taxon>Pseudomonadota</taxon>
        <taxon>Betaproteobacteria</taxon>
        <taxon>Burkholderiales</taxon>
        <taxon>Alcaligenaceae</taxon>
        <taxon>Pigmentiphaga</taxon>
    </lineage>
</organism>
<dbReference type="AlphaFoldDB" id="A0A3P4B6N8"/>
<evidence type="ECO:0000256" key="1">
    <source>
        <dbReference type="ARBA" id="ARBA00004751"/>
    </source>
</evidence>
<dbReference type="PANTHER" id="PTHR11739">
    <property type="entry name" value="CITRATE SYNTHASE"/>
    <property type="match status" value="1"/>
</dbReference>
<dbReference type="InterPro" id="IPR002020">
    <property type="entry name" value="Citrate_synthase"/>
</dbReference>
<dbReference type="SUPFAM" id="SSF46955">
    <property type="entry name" value="Putative DNA-binding domain"/>
    <property type="match status" value="1"/>
</dbReference>
<dbReference type="InterPro" id="IPR009061">
    <property type="entry name" value="DNA-bd_dom_put_sf"/>
</dbReference>
<reference evidence="6 7" key="1">
    <citation type="submission" date="2018-10" db="EMBL/GenBank/DDBJ databases">
        <authorList>
            <person name="Criscuolo A."/>
        </authorList>
    </citation>
    <scope>NUCLEOTIDE SEQUENCE [LARGE SCALE GENOMIC DNA]</scope>
    <source>
        <strain evidence="6">DnA1</strain>
    </source>
</reference>
<dbReference type="PANTHER" id="PTHR11739:SF4">
    <property type="entry name" value="CITRATE SYNTHASE, PEROXISOMAL"/>
    <property type="match status" value="1"/>
</dbReference>
<evidence type="ECO:0000313" key="6">
    <source>
        <dbReference type="EMBL" id="VCU71591.1"/>
    </source>
</evidence>
<keyword evidence="7" id="KW-1185">Reference proteome</keyword>
<dbReference type="GO" id="GO:0005829">
    <property type="term" value="C:cytosol"/>
    <property type="evidence" value="ECO:0007669"/>
    <property type="project" value="TreeGrafter"/>
</dbReference>
<dbReference type="InterPro" id="IPR041657">
    <property type="entry name" value="HTH_17"/>
</dbReference>
<dbReference type="Gene3D" id="1.10.230.10">
    <property type="entry name" value="Cytochrome P450-Terp, domain 2"/>
    <property type="match status" value="1"/>
</dbReference>
<dbReference type="InterPro" id="IPR036969">
    <property type="entry name" value="Citrate_synthase_sf"/>
</dbReference>
<dbReference type="GO" id="GO:0005975">
    <property type="term" value="P:carbohydrate metabolic process"/>
    <property type="evidence" value="ECO:0007669"/>
    <property type="project" value="TreeGrafter"/>
</dbReference>
<feature type="domain" description="Helix-turn-helix" evidence="5">
    <location>
        <begin position="12"/>
        <end position="60"/>
    </location>
</feature>
<dbReference type="GO" id="GO:0036440">
    <property type="term" value="F:citrate synthase activity"/>
    <property type="evidence" value="ECO:0007669"/>
    <property type="project" value="UniProtKB-EC"/>
</dbReference>
<evidence type="ECO:0000313" key="7">
    <source>
        <dbReference type="Proteomes" id="UP000277294"/>
    </source>
</evidence>
<dbReference type="Gene3D" id="1.10.1660.10">
    <property type="match status" value="1"/>
</dbReference>
<evidence type="ECO:0000256" key="4">
    <source>
        <dbReference type="ARBA" id="ARBA00022679"/>
    </source>
</evidence>
<dbReference type="EC" id="2.3.3.16" evidence="3"/>
<dbReference type="Proteomes" id="UP000277294">
    <property type="component" value="Unassembled WGS sequence"/>
</dbReference>
<comment type="similarity">
    <text evidence="2">Belongs to the citrate synthase family.</text>
</comment>
<gene>
    <name evidence="6" type="primary">citZ_3</name>
    <name evidence="6" type="ORF">PIGHUM_03676</name>
</gene>
<dbReference type="Pfam" id="PF12728">
    <property type="entry name" value="HTH_17"/>
    <property type="match status" value="1"/>
</dbReference>
<accession>A0A3P4B6N8</accession>
<dbReference type="GO" id="GO:0006099">
    <property type="term" value="P:tricarboxylic acid cycle"/>
    <property type="evidence" value="ECO:0007669"/>
    <property type="project" value="UniProtKB-UniPathway"/>
</dbReference>